<dbReference type="EMBL" id="DQ065954">
    <property type="protein sequence ID" value="AAY66591.1"/>
    <property type="molecule type" value="mRNA"/>
</dbReference>
<feature type="domain" description="SCP" evidence="2">
    <location>
        <begin position="34"/>
        <end position="169"/>
    </location>
</feature>
<dbReference type="PRINTS" id="PR00837">
    <property type="entry name" value="V5TPXLIKE"/>
</dbReference>
<feature type="chain" id="PRO_5004241959" evidence="1">
    <location>
        <begin position="22"/>
        <end position="179"/>
    </location>
</feature>
<dbReference type="CDD" id="cd05382">
    <property type="entry name" value="CAP_GAPR1-like"/>
    <property type="match status" value="1"/>
</dbReference>
<dbReference type="InterPro" id="IPR014044">
    <property type="entry name" value="CAP_dom"/>
</dbReference>
<dbReference type="GO" id="GO:0005576">
    <property type="term" value="C:extracellular region"/>
    <property type="evidence" value="ECO:0007669"/>
    <property type="project" value="InterPro"/>
</dbReference>
<protein>
    <submittedName>
        <fullName evidence="3">Putative secreted salivary protein</fullName>
    </submittedName>
</protein>
<evidence type="ECO:0000256" key="1">
    <source>
        <dbReference type="SAM" id="SignalP"/>
    </source>
</evidence>
<feature type="signal peptide" evidence="1">
    <location>
        <begin position="1"/>
        <end position="21"/>
    </location>
</feature>
<dbReference type="PROSITE" id="PS01009">
    <property type="entry name" value="CRISP_1"/>
    <property type="match status" value="1"/>
</dbReference>
<dbReference type="PANTHER" id="PTHR10334">
    <property type="entry name" value="CYSTEINE-RICH SECRETORY PROTEIN-RELATED"/>
    <property type="match status" value="1"/>
</dbReference>
<dbReference type="VEuPathDB" id="VectorBase:ISCI024559"/>
<dbReference type="SUPFAM" id="SSF55797">
    <property type="entry name" value="PR-1-like"/>
    <property type="match status" value="1"/>
</dbReference>
<dbReference type="InterPro" id="IPR001283">
    <property type="entry name" value="CRISP-related"/>
</dbReference>
<dbReference type="InterPro" id="IPR034113">
    <property type="entry name" value="SCP_GAPR1-like"/>
</dbReference>
<dbReference type="InterPro" id="IPR018244">
    <property type="entry name" value="Allrgn_V5/Tpx1_CS"/>
</dbReference>
<reference evidence="3" key="2">
    <citation type="journal article" date="2006" name="Insect Biochem. Mol. Biol.">
        <title>An annotated catalog of salivary gland transcripts from Ixodes scapularis ticks.</title>
        <authorList>
            <person name="Ribeiro J.M."/>
            <person name="Alarcon-Chaidez F."/>
            <person name="Francischetti I.M."/>
            <person name="Mans B.J."/>
            <person name="Mather T.N."/>
            <person name="Valenzuela J.G."/>
            <person name="Wikel S.K."/>
        </authorList>
    </citation>
    <scope>NUCLEOTIDE SEQUENCE</scope>
    <source>
        <strain evidence="3">IS-6-12-J-cluster-69</strain>
        <tissue evidence="3">Salivary glands</tissue>
    </source>
</reference>
<organism evidence="3">
    <name type="scientific">Ixodes scapularis</name>
    <name type="common">Black-legged tick</name>
    <name type="synonym">Deer tick</name>
    <dbReference type="NCBI Taxonomy" id="6945"/>
    <lineage>
        <taxon>Eukaryota</taxon>
        <taxon>Metazoa</taxon>
        <taxon>Ecdysozoa</taxon>
        <taxon>Arthropoda</taxon>
        <taxon>Chelicerata</taxon>
        <taxon>Arachnida</taxon>
        <taxon>Acari</taxon>
        <taxon>Parasitiformes</taxon>
        <taxon>Ixodida</taxon>
        <taxon>Ixodoidea</taxon>
        <taxon>Ixodidae</taxon>
        <taxon>Ixodinae</taxon>
        <taxon>Ixodes</taxon>
    </lineage>
</organism>
<dbReference type="SMART" id="SM00198">
    <property type="entry name" value="SCP"/>
    <property type="match status" value="1"/>
</dbReference>
<proteinExistence type="evidence at transcript level"/>
<dbReference type="Gene3D" id="3.40.33.10">
    <property type="entry name" value="CAP"/>
    <property type="match status" value="1"/>
</dbReference>
<keyword evidence="1" id="KW-0732">Signal</keyword>
<dbReference type="InterPro" id="IPR035940">
    <property type="entry name" value="CAP_sf"/>
</dbReference>
<dbReference type="PRINTS" id="PR00838">
    <property type="entry name" value="V5ALLERGEN"/>
</dbReference>
<dbReference type="PROSITE" id="PS01010">
    <property type="entry name" value="CRISP_2"/>
    <property type="match status" value="1"/>
</dbReference>
<dbReference type="VEuPathDB" id="VectorBase:ISCP_005097"/>
<name>Q4PN19_IXOSC</name>
<dbReference type="AlphaFoldDB" id="Q4PN19"/>
<dbReference type="FunFam" id="3.40.33.10:FF:000002">
    <property type="entry name" value="Golgi-associated plant pathogenesis-related protein 1"/>
    <property type="match status" value="1"/>
</dbReference>
<dbReference type="OrthoDB" id="6433391at2759"/>
<accession>Q4PN19</accession>
<dbReference type="InterPro" id="IPR002413">
    <property type="entry name" value="V5_allergen-like"/>
</dbReference>
<evidence type="ECO:0000313" key="3">
    <source>
        <dbReference type="EMBL" id="AAY66591.1"/>
    </source>
</evidence>
<reference evidence="3" key="1">
    <citation type="submission" date="2005-05" db="EMBL/GenBank/DDBJ databases">
        <authorList>
            <person name="Tseng H.-P."/>
            <person name="Hseu T.-H."/>
            <person name="Buhler D.R."/>
            <person name="Wang W.-D."/>
            <person name="Tsai H.-L."/>
            <person name="Hu C.-H."/>
        </authorList>
    </citation>
    <scope>NUCLEOTIDE SEQUENCE</scope>
    <source>
        <strain evidence="3">IS-6-12-J-cluster-69</strain>
        <tissue evidence="3">Salivary glands</tissue>
    </source>
</reference>
<dbReference type="Pfam" id="PF00188">
    <property type="entry name" value="CAP"/>
    <property type="match status" value="1"/>
</dbReference>
<sequence length="179" mass="21081">MNLFPLEFILSVYLVLDIVVGQYHPTSRETGMAVFRKKCVDRHNYYRKLHRSPPLFQNTKINLWAQGWADYIAGIDQMRHRDGNPYGENIYSIGRVQHGYQPKAKDVVDAWYKEIKYYNYSKPGFGLKTGHFTQVVWKGTRRLGCGWARSYTGYVYVVCNYDPPGNFRNHFNENVLKRK</sequence>
<evidence type="ECO:0000259" key="2">
    <source>
        <dbReference type="SMART" id="SM00198"/>
    </source>
</evidence>
<dbReference type="VEuPathDB" id="VectorBase:ISCW024559"/>